<feature type="non-terminal residue" evidence="1">
    <location>
        <position position="18"/>
    </location>
</feature>
<organism evidence="1 2">
    <name type="scientific">Salix purpurea</name>
    <name type="common">Purple osier willow</name>
    <dbReference type="NCBI Taxonomy" id="77065"/>
    <lineage>
        <taxon>Eukaryota</taxon>
        <taxon>Viridiplantae</taxon>
        <taxon>Streptophyta</taxon>
        <taxon>Embryophyta</taxon>
        <taxon>Tracheophyta</taxon>
        <taxon>Spermatophyta</taxon>
        <taxon>Magnoliopsida</taxon>
        <taxon>eudicotyledons</taxon>
        <taxon>Gunneridae</taxon>
        <taxon>Pentapetalae</taxon>
        <taxon>rosids</taxon>
        <taxon>fabids</taxon>
        <taxon>Malpighiales</taxon>
        <taxon>Salicaceae</taxon>
        <taxon>Saliceae</taxon>
        <taxon>Salix</taxon>
    </lineage>
</organism>
<reference evidence="1" key="1">
    <citation type="submission" date="2022-11" db="EMBL/GenBank/DDBJ databases">
        <authorList>
            <person name="Hyden B.L."/>
            <person name="Feng K."/>
            <person name="Yates T."/>
            <person name="Jawdy S."/>
            <person name="Smart L.B."/>
            <person name="Muchero W."/>
        </authorList>
    </citation>
    <scope>NUCLEOTIDE SEQUENCE</scope>
    <source>
        <tissue evidence="1">Shoot tip</tissue>
    </source>
</reference>
<evidence type="ECO:0000313" key="2">
    <source>
        <dbReference type="Proteomes" id="UP001151532"/>
    </source>
</evidence>
<proteinExistence type="predicted"/>
<evidence type="ECO:0000313" key="1">
    <source>
        <dbReference type="EMBL" id="KAJ6756629.1"/>
    </source>
</evidence>
<comment type="caution">
    <text evidence="1">The sequence shown here is derived from an EMBL/GenBank/DDBJ whole genome shotgun (WGS) entry which is preliminary data.</text>
</comment>
<keyword evidence="2" id="KW-1185">Reference proteome</keyword>
<name>A0A9Q1A3H9_SALPP</name>
<sequence>MHSQLAYITTGRPTSGYS</sequence>
<protein>
    <submittedName>
        <fullName evidence="1">Uncharacterized protein</fullName>
    </submittedName>
</protein>
<gene>
    <name evidence="1" type="ORF">OIU79_028921</name>
</gene>
<accession>A0A9Q1A3H9</accession>
<dbReference type="Proteomes" id="UP001151532">
    <property type="component" value="Chromosome 16"/>
</dbReference>
<reference evidence="1" key="2">
    <citation type="journal article" date="2023" name="Int. J. Mol. Sci.">
        <title>De Novo Assembly and Annotation of 11 Diverse Shrub Willow (Salix) Genomes Reveals Novel Gene Organization in Sex-Linked Regions.</title>
        <authorList>
            <person name="Hyden B."/>
            <person name="Feng K."/>
            <person name="Yates T.B."/>
            <person name="Jawdy S."/>
            <person name="Cereghino C."/>
            <person name="Smart L.B."/>
            <person name="Muchero W."/>
        </authorList>
    </citation>
    <scope>NUCLEOTIDE SEQUENCE</scope>
    <source>
        <tissue evidence="1">Shoot tip</tissue>
    </source>
</reference>
<dbReference type="AlphaFoldDB" id="A0A9Q1A3H9"/>
<dbReference type="EMBL" id="JAPFFK010000007">
    <property type="protein sequence ID" value="KAJ6756629.1"/>
    <property type="molecule type" value="Genomic_DNA"/>
</dbReference>